<evidence type="ECO:0000313" key="1">
    <source>
        <dbReference type="EMBL" id="TSB31404.1"/>
    </source>
</evidence>
<sequence length="238" mass="24003">MSAVGVAFEIPSVFREVVPGLSTEQAEAEVRARLEVDGGAGPPSGRIARLTTEYARASALLAATGIRYAATCFGRFRGAWSMGTLTLGLSTLAYRDTAAAVAGMGAVLAEHGSGTEVSTLTLPCGPATLAVRRPEPLRISAEATGTSADPAGASGAPSDGAALDVSQLQVFIPVPPDAVPGAQTLATVTFNTPSTDHWADYCALLLPFLRSVRFVPRGARDGAPDGPVAGAVAVGAAG</sequence>
<accession>A0A553YQE6</accession>
<organism evidence="1 2">
    <name type="scientific">Streptomyces benahoarensis</name>
    <dbReference type="NCBI Taxonomy" id="2595054"/>
    <lineage>
        <taxon>Bacteria</taxon>
        <taxon>Bacillati</taxon>
        <taxon>Actinomycetota</taxon>
        <taxon>Actinomycetes</taxon>
        <taxon>Kitasatosporales</taxon>
        <taxon>Streptomycetaceae</taxon>
        <taxon>Streptomyces</taxon>
    </lineage>
</organism>
<evidence type="ECO:0000313" key="2">
    <source>
        <dbReference type="Proteomes" id="UP000320888"/>
    </source>
</evidence>
<dbReference type="EMBL" id="VKLS01000502">
    <property type="protein sequence ID" value="TSB31404.1"/>
    <property type="molecule type" value="Genomic_DNA"/>
</dbReference>
<reference evidence="1 2" key="1">
    <citation type="submission" date="2019-07" db="EMBL/GenBank/DDBJ databases">
        <title>Draft genome for Streptomyces benahoarensis MZ03-48.</title>
        <authorList>
            <person name="Gonzalez-Pimentel J.L."/>
        </authorList>
    </citation>
    <scope>NUCLEOTIDE SEQUENCE [LARGE SCALE GENOMIC DNA]</scope>
    <source>
        <strain evidence="1 2">MZ03-48</strain>
    </source>
</reference>
<proteinExistence type="predicted"/>
<dbReference type="AlphaFoldDB" id="A0A553YQE6"/>
<comment type="caution">
    <text evidence="1">The sequence shown here is derived from an EMBL/GenBank/DDBJ whole genome shotgun (WGS) entry which is preliminary data.</text>
</comment>
<name>A0A553YQE6_9ACTN</name>
<dbReference type="Proteomes" id="UP000320888">
    <property type="component" value="Unassembled WGS sequence"/>
</dbReference>
<protein>
    <submittedName>
        <fullName evidence="1">Uncharacterized protein</fullName>
    </submittedName>
</protein>
<dbReference type="RefSeq" id="WP_143945378.1">
    <property type="nucleotide sequence ID" value="NZ_VKLS01000502.1"/>
</dbReference>
<keyword evidence="2" id="KW-1185">Reference proteome</keyword>
<gene>
    <name evidence="1" type="ORF">FNZ23_25840</name>
</gene>